<name>A0A9L0JFD4_EQUAS</name>
<evidence type="ECO:0000313" key="13">
    <source>
        <dbReference type="Proteomes" id="UP000694387"/>
    </source>
</evidence>
<dbReference type="Ensembl" id="ENSEAST00005059170.1">
    <property type="protein sequence ID" value="ENSEASP00005047930.1"/>
    <property type="gene ID" value="ENSEASG00005025914.1"/>
</dbReference>
<evidence type="ECO:0000256" key="8">
    <source>
        <dbReference type="ARBA" id="ARBA00048679"/>
    </source>
</evidence>
<proteinExistence type="predicted"/>
<dbReference type="PANTHER" id="PTHR24346:SF56">
    <property type="entry name" value="SERINE_THREONINE-PROTEIN KINASE MARK2"/>
    <property type="match status" value="1"/>
</dbReference>
<dbReference type="InterPro" id="IPR000719">
    <property type="entry name" value="Prot_kinase_dom"/>
</dbReference>
<comment type="catalytic activity">
    <reaction evidence="7">
        <text>L-threonyl-[protein] + ATP = O-phospho-L-threonyl-[protein] + ADP + H(+)</text>
        <dbReference type="Rhea" id="RHEA:46608"/>
        <dbReference type="Rhea" id="RHEA-COMP:11060"/>
        <dbReference type="Rhea" id="RHEA-COMP:11605"/>
        <dbReference type="ChEBI" id="CHEBI:15378"/>
        <dbReference type="ChEBI" id="CHEBI:30013"/>
        <dbReference type="ChEBI" id="CHEBI:30616"/>
        <dbReference type="ChEBI" id="CHEBI:61977"/>
        <dbReference type="ChEBI" id="CHEBI:456216"/>
        <dbReference type="EC" id="2.7.11.1"/>
    </reaction>
</comment>
<keyword evidence="3" id="KW-0808">Transferase</keyword>
<dbReference type="SUPFAM" id="SSF56112">
    <property type="entry name" value="Protein kinase-like (PK-like)"/>
    <property type="match status" value="1"/>
</dbReference>
<evidence type="ECO:0000256" key="6">
    <source>
        <dbReference type="ARBA" id="ARBA00022840"/>
    </source>
</evidence>
<dbReference type="InterPro" id="IPR017441">
    <property type="entry name" value="Protein_kinase_ATP_BS"/>
</dbReference>
<reference evidence="12" key="2">
    <citation type="submission" date="2025-08" db="UniProtKB">
        <authorList>
            <consortium name="Ensembl"/>
        </authorList>
    </citation>
    <scope>IDENTIFICATION</scope>
</reference>
<dbReference type="Proteomes" id="UP000694387">
    <property type="component" value="Chromosome 10"/>
</dbReference>
<dbReference type="GO" id="GO:0000226">
    <property type="term" value="P:microtubule cytoskeleton organization"/>
    <property type="evidence" value="ECO:0007669"/>
    <property type="project" value="TreeGrafter"/>
</dbReference>
<evidence type="ECO:0000259" key="11">
    <source>
        <dbReference type="PROSITE" id="PS50011"/>
    </source>
</evidence>
<keyword evidence="5" id="KW-0418">Kinase</keyword>
<evidence type="ECO:0000256" key="7">
    <source>
        <dbReference type="ARBA" id="ARBA00047899"/>
    </source>
</evidence>
<dbReference type="GO" id="GO:0005524">
    <property type="term" value="F:ATP binding"/>
    <property type="evidence" value="ECO:0007669"/>
    <property type="project" value="UniProtKB-UniRule"/>
</dbReference>
<dbReference type="PROSITE" id="PS00107">
    <property type="entry name" value="PROTEIN_KINASE_ATP"/>
    <property type="match status" value="1"/>
</dbReference>
<evidence type="ECO:0000256" key="2">
    <source>
        <dbReference type="ARBA" id="ARBA00022527"/>
    </source>
</evidence>
<keyword evidence="13" id="KW-1185">Reference proteome</keyword>
<organism evidence="12 13">
    <name type="scientific">Equus asinus</name>
    <name type="common">Donkey</name>
    <name type="synonym">Equus africanus asinus</name>
    <dbReference type="NCBI Taxonomy" id="9793"/>
    <lineage>
        <taxon>Eukaryota</taxon>
        <taxon>Metazoa</taxon>
        <taxon>Chordata</taxon>
        <taxon>Craniata</taxon>
        <taxon>Vertebrata</taxon>
        <taxon>Euteleostomi</taxon>
        <taxon>Mammalia</taxon>
        <taxon>Eutheria</taxon>
        <taxon>Laurasiatheria</taxon>
        <taxon>Perissodactyla</taxon>
        <taxon>Equidae</taxon>
        <taxon>Equus</taxon>
    </lineage>
</organism>
<keyword evidence="6 9" id="KW-0067">ATP-binding</keyword>
<comment type="catalytic activity">
    <reaction evidence="8">
        <text>L-seryl-[protein] + ATP = O-phospho-L-seryl-[protein] + ADP + H(+)</text>
        <dbReference type="Rhea" id="RHEA:17989"/>
        <dbReference type="Rhea" id="RHEA-COMP:9863"/>
        <dbReference type="Rhea" id="RHEA-COMP:11604"/>
        <dbReference type="ChEBI" id="CHEBI:15378"/>
        <dbReference type="ChEBI" id="CHEBI:29999"/>
        <dbReference type="ChEBI" id="CHEBI:30616"/>
        <dbReference type="ChEBI" id="CHEBI:83421"/>
        <dbReference type="ChEBI" id="CHEBI:456216"/>
        <dbReference type="EC" id="2.7.11.1"/>
    </reaction>
</comment>
<dbReference type="GeneTree" id="ENSGT00940000160886"/>
<reference evidence="12" key="3">
    <citation type="submission" date="2025-09" db="UniProtKB">
        <authorList>
            <consortium name="Ensembl"/>
        </authorList>
    </citation>
    <scope>IDENTIFICATION</scope>
</reference>
<dbReference type="GO" id="GO:0050321">
    <property type="term" value="F:tau-protein kinase activity"/>
    <property type="evidence" value="ECO:0007669"/>
    <property type="project" value="TreeGrafter"/>
</dbReference>
<dbReference type="PANTHER" id="PTHR24346">
    <property type="entry name" value="MAP/MICROTUBULE AFFINITY-REGULATING KINASE"/>
    <property type="match status" value="1"/>
</dbReference>
<dbReference type="PROSITE" id="PS50011">
    <property type="entry name" value="PROTEIN_KINASE_DOM"/>
    <property type="match status" value="1"/>
</dbReference>
<keyword evidence="2" id="KW-0723">Serine/threonine-protein kinase</keyword>
<feature type="region of interest" description="Disordered" evidence="10">
    <location>
        <begin position="327"/>
        <end position="353"/>
    </location>
</feature>
<reference evidence="12 13" key="1">
    <citation type="journal article" date="2020" name="Nat. Commun.">
        <title>Donkey genomes provide new insights into domestication and selection for coat color.</title>
        <authorList>
            <person name="Wang"/>
            <person name="C."/>
            <person name="Li"/>
            <person name="H."/>
            <person name="Guo"/>
            <person name="Y."/>
            <person name="Huang"/>
            <person name="J."/>
            <person name="Sun"/>
            <person name="Y."/>
            <person name="Min"/>
            <person name="J."/>
            <person name="Wang"/>
            <person name="J."/>
            <person name="Fang"/>
            <person name="X."/>
            <person name="Zhao"/>
            <person name="Z."/>
            <person name="Wang"/>
            <person name="S."/>
            <person name="Zhang"/>
            <person name="Y."/>
            <person name="Liu"/>
            <person name="Q."/>
            <person name="Jiang"/>
            <person name="Q."/>
            <person name="Wang"/>
            <person name="X."/>
            <person name="Guo"/>
            <person name="Y."/>
            <person name="Yang"/>
            <person name="C."/>
            <person name="Wang"/>
            <person name="Y."/>
            <person name="Tian"/>
            <person name="F."/>
            <person name="Zhuang"/>
            <person name="G."/>
            <person name="Fan"/>
            <person name="Y."/>
            <person name="Gao"/>
            <person name="Q."/>
            <person name="Li"/>
            <person name="Y."/>
            <person name="Ju"/>
            <person name="Z."/>
            <person name="Li"/>
            <person name="J."/>
            <person name="Li"/>
            <person name="R."/>
            <person name="Hou"/>
            <person name="M."/>
            <person name="Yang"/>
            <person name="G."/>
            <person name="Liu"/>
            <person name="G."/>
            <person name="Liu"/>
            <person name="W."/>
            <person name="Guo"/>
            <person name="J."/>
            <person name="Pan"/>
            <person name="S."/>
            <person name="Fan"/>
            <person name="G."/>
            <person name="Zhang"/>
            <person name="W."/>
            <person name="Zhang"/>
            <person name="R."/>
            <person name="Yu"/>
            <person name="J."/>
            <person name="Zhang"/>
            <person name="X."/>
            <person name="Yin"/>
            <person name="Q."/>
            <person name="Ji"/>
            <person name="C."/>
            <person name="Jin"/>
            <person name="Y."/>
            <person name="Yue"/>
            <person name="G."/>
            <person name="Liu"/>
            <person name="M."/>
            <person name="Xu"/>
            <person name="J."/>
            <person name="Liu"/>
            <person name="S."/>
            <person name="Jordana"/>
            <person name="J."/>
            <person name="Noce"/>
            <person name="A."/>
            <person name="Amills"/>
            <person name="M."/>
            <person name="Wu"/>
            <person name="D.D."/>
            <person name="Li"/>
            <person name="S."/>
            <person name="Zhou"/>
            <person name="X. and Zhong"/>
            <person name="J."/>
        </authorList>
    </citation>
    <scope>NUCLEOTIDE SEQUENCE [LARGE SCALE GENOMIC DNA]</scope>
</reference>
<dbReference type="GO" id="GO:0035556">
    <property type="term" value="P:intracellular signal transduction"/>
    <property type="evidence" value="ECO:0007669"/>
    <property type="project" value="TreeGrafter"/>
</dbReference>
<evidence type="ECO:0000256" key="9">
    <source>
        <dbReference type="PROSITE-ProRule" id="PRU10141"/>
    </source>
</evidence>
<evidence type="ECO:0000256" key="1">
    <source>
        <dbReference type="ARBA" id="ARBA00012513"/>
    </source>
</evidence>
<feature type="domain" description="Protein kinase" evidence="11">
    <location>
        <begin position="29"/>
        <end position="279"/>
    </location>
</feature>
<dbReference type="CDD" id="cd14003">
    <property type="entry name" value="STKc_AMPK-like"/>
    <property type="match status" value="1"/>
</dbReference>
<feature type="binding site" evidence="9">
    <location>
        <position position="58"/>
    </location>
    <ligand>
        <name>ATP</name>
        <dbReference type="ChEBI" id="CHEBI:30616"/>
    </ligand>
</feature>
<evidence type="ECO:0000256" key="10">
    <source>
        <dbReference type="SAM" id="MobiDB-lite"/>
    </source>
</evidence>
<dbReference type="GO" id="GO:0005737">
    <property type="term" value="C:cytoplasm"/>
    <property type="evidence" value="ECO:0007669"/>
    <property type="project" value="TreeGrafter"/>
</dbReference>
<protein>
    <recommendedName>
        <fullName evidence="1">non-specific serine/threonine protein kinase</fullName>
        <ecNumber evidence="1">2.7.11.1</ecNumber>
    </recommendedName>
</protein>
<dbReference type="Gene3D" id="1.10.510.10">
    <property type="entry name" value="Transferase(Phosphotransferase) domain 1"/>
    <property type="match status" value="1"/>
</dbReference>
<accession>A0A9L0JFD4</accession>
<evidence type="ECO:0000256" key="4">
    <source>
        <dbReference type="ARBA" id="ARBA00022741"/>
    </source>
</evidence>
<dbReference type="FunFam" id="1.10.510.10:FF:000571">
    <property type="entry name" value="Maternal embryonic leucine zipper kinase"/>
    <property type="match status" value="1"/>
</dbReference>
<dbReference type="AlphaFoldDB" id="A0A9L0JFD4"/>
<dbReference type="EC" id="2.7.11.1" evidence="1"/>
<sequence length="380" mass="43038">PYEEITSLVTMLPGLTATSAGRQTCLNDYKPLRTLGEGSFGKVKRALHIPTGMEVAVKIISKKEQSSSTAKNLLCETHSLKILHHPHIVALLEVIDTEKTLFLVTEYVSGGDMLDHLLKHGPLTEEEARDRFRQLVSALQYCHRRGIVHRDLKLENELLHPEGNAKLADFGLCSLEAGQALSTYCGTPAYTAPEVLRLQPYDSPLVDVWSLGVLLHVVLTGSQPFWGEEFSTMRQRALRGAYWLPLLLSPECAQLLRGLLTLHPGKRKTLEEVMGDPWVNWGRPKLRPYRELPCNTRDSWVTETMMKMRFQWKDIQESLRRRMYDNTMALPDPEGPEAPEGRPRQHQELPPLRRGPQLQLFATLRGAAEGLCAPQTTRWQ</sequence>
<keyword evidence="4 9" id="KW-0547">Nucleotide-binding</keyword>
<dbReference type="InterPro" id="IPR011009">
    <property type="entry name" value="Kinase-like_dom_sf"/>
</dbReference>
<dbReference type="FunFam" id="3.30.200.20:FF:000003">
    <property type="entry name" value="Non-specific serine/threonine protein kinase"/>
    <property type="match status" value="1"/>
</dbReference>
<evidence type="ECO:0000313" key="12">
    <source>
        <dbReference type="Ensembl" id="ENSEASP00005047930.1"/>
    </source>
</evidence>
<dbReference type="Pfam" id="PF00069">
    <property type="entry name" value="Pkinase"/>
    <property type="match status" value="1"/>
</dbReference>
<evidence type="ECO:0000256" key="5">
    <source>
        <dbReference type="ARBA" id="ARBA00022777"/>
    </source>
</evidence>
<dbReference type="SMART" id="SM00220">
    <property type="entry name" value="S_TKc"/>
    <property type="match status" value="1"/>
</dbReference>
<evidence type="ECO:0000256" key="3">
    <source>
        <dbReference type="ARBA" id="ARBA00022679"/>
    </source>
</evidence>